<dbReference type="InterPro" id="IPR039539">
    <property type="entry name" value="Ras_GTPase_bind_prot"/>
</dbReference>
<dbReference type="Gene3D" id="3.30.70.330">
    <property type="match status" value="1"/>
</dbReference>
<dbReference type="EMBL" id="OOIP01000002">
    <property type="protein sequence ID" value="SPO35519.1"/>
    <property type="molecule type" value="Genomic_DNA"/>
</dbReference>
<keyword evidence="1 2" id="KW-0694">RNA-binding</keyword>
<dbReference type="GO" id="GO:0034517">
    <property type="term" value="P:ribophagy"/>
    <property type="evidence" value="ECO:0007669"/>
    <property type="project" value="TreeGrafter"/>
</dbReference>
<feature type="compositionally biased region" description="Gly residues" evidence="3">
    <location>
        <begin position="516"/>
        <end position="547"/>
    </location>
</feature>
<protein>
    <submittedName>
        <fullName evidence="6">Related to Ras-GTPase-activating protein binding protein 2</fullName>
    </submittedName>
</protein>
<dbReference type="Pfam" id="PF00076">
    <property type="entry name" value="RRM_1"/>
    <property type="match status" value="1"/>
</dbReference>
<dbReference type="InterPro" id="IPR035979">
    <property type="entry name" value="RBD_domain_sf"/>
</dbReference>
<dbReference type="CDD" id="cd00780">
    <property type="entry name" value="NTF2"/>
    <property type="match status" value="1"/>
</dbReference>
<dbReference type="GO" id="GO:0005829">
    <property type="term" value="C:cytosol"/>
    <property type="evidence" value="ECO:0007669"/>
    <property type="project" value="TreeGrafter"/>
</dbReference>
<dbReference type="FunFam" id="3.10.450.50:FF:000003">
    <property type="entry name" value="Nuclear transport factor 2 family protein"/>
    <property type="match status" value="1"/>
</dbReference>
<dbReference type="PROSITE" id="PS50177">
    <property type="entry name" value="NTF2_DOMAIN"/>
    <property type="match status" value="1"/>
</dbReference>
<sequence length="558" mass="56149">MSAASTSAPVPATNGAVAPAAASSSSSAAASSSKPAVQASEVGWLFVPQYYTFLNQNPGRLHCFYTKKSTLLHGTEQETSEPCFGQQQIHDKITSLGFEDAKVFVSNVDSQSSASGGILIQVLGEMSNKGGPWRKFAQTFFLAEQPNGYYVLNDIFRYLKDEDEVEQEATDVDEAIQNEIDEAEKNGTEVVHQAEINNIGQPGATPHIPSAKSIEAAAGPTAAIADAPTNDSVAAVDEVKDDEATIEEVKPQEAEAPAPTAERPKVNGTEATEATPDQVGVDKKVTTATAEEVAPAKPAGVAAAEQEAPAAAPAKSDASAPAPVEADKQEAAAAAPAAPAQPAGPPKPKTWANLAASDVSRWGSTVSAEVKGVSSSRPAAAAAAAATGNKSAGGAAAAVGKAGGAGVASPASGAGQNHGHVFIKNVVAEHVQEASLRQALEGQFGPLKECSVIPTRACAFAEFANAEHARKAVAMSLPTSMGGQGGIVVGKDRWKVVVEEKKKPADRPQGGRDGPRAGGPGGARGGAGAGRGAANGGRGGAAGGRGGAAVRRGGAAGN</sequence>
<feature type="compositionally biased region" description="Low complexity" evidence="3">
    <location>
        <begin position="331"/>
        <end position="341"/>
    </location>
</feature>
<dbReference type="Proteomes" id="UP000323386">
    <property type="component" value="Unassembled WGS sequence"/>
</dbReference>
<feature type="domain" description="RRM" evidence="4">
    <location>
        <begin position="419"/>
        <end position="503"/>
    </location>
</feature>
<evidence type="ECO:0000256" key="3">
    <source>
        <dbReference type="SAM" id="MobiDB-lite"/>
    </source>
</evidence>
<dbReference type="InterPro" id="IPR012677">
    <property type="entry name" value="Nucleotide-bd_a/b_plait_sf"/>
</dbReference>
<feature type="region of interest" description="Disordered" evidence="3">
    <location>
        <begin position="500"/>
        <end position="558"/>
    </location>
</feature>
<feature type="domain" description="NTF2" evidence="5">
    <location>
        <begin position="42"/>
        <end position="158"/>
    </location>
</feature>
<reference evidence="6 7" key="1">
    <citation type="submission" date="2018-03" db="EMBL/GenBank/DDBJ databases">
        <authorList>
            <person name="Guldener U."/>
        </authorList>
    </citation>
    <scope>NUCLEOTIDE SEQUENCE [LARGE SCALE GENOMIC DNA]</scope>
    <source>
        <strain evidence="6 7">DAOM196992</strain>
    </source>
</reference>
<evidence type="ECO:0000313" key="7">
    <source>
        <dbReference type="Proteomes" id="UP000323386"/>
    </source>
</evidence>
<dbReference type="SMART" id="SM00360">
    <property type="entry name" value="RRM"/>
    <property type="match status" value="1"/>
</dbReference>
<dbReference type="GO" id="GO:1990861">
    <property type="term" value="C:Ubp3-Bre5 deubiquitination complex"/>
    <property type="evidence" value="ECO:0007669"/>
    <property type="project" value="TreeGrafter"/>
</dbReference>
<organism evidence="6 7">
    <name type="scientific">Pseudozyma flocculosa</name>
    <dbReference type="NCBI Taxonomy" id="84751"/>
    <lineage>
        <taxon>Eukaryota</taxon>
        <taxon>Fungi</taxon>
        <taxon>Dikarya</taxon>
        <taxon>Basidiomycota</taxon>
        <taxon>Ustilaginomycotina</taxon>
        <taxon>Ustilaginomycetes</taxon>
        <taxon>Ustilaginales</taxon>
        <taxon>Ustilaginaceae</taxon>
        <taxon>Pseudozyma</taxon>
    </lineage>
</organism>
<dbReference type="SUPFAM" id="SSF54427">
    <property type="entry name" value="NTF2-like"/>
    <property type="match status" value="1"/>
</dbReference>
<dbReference type="GO" id="GO:1990904">
    <property type="term" value="C:ribonucleoprotein complex"/>
    <property type="evidence" value="ECO:0007669"/>
    <property type="project" value="TreeGrafter"/>
</dbReference>
<proteinExistence type="predicted"/>
<feature type="region of interest" description="Disordered" evidence="3">
    <location>
        <begin position="241"/>
        <end position="351"/>
    </location>
</feature>
<dbReference type="InterPro" id="IPR018222">
    <property type="entry name" value="Nuclear_transport_factor_2_euk"/>
</dbReference>
<dbReference type="PANTHER" id="PTHR10693">
    <property type="entry name" value="RAS GTPASE-ACTIVATING PROTEIN-BINDING PROTEIN"/>
    <property type="match status" value="1"/>
</dbReference>
<evidence type="ECO:0000256" key="1">
    <source>
        <dbReference type="ARBA" id="ARBA00022884"/>
    </source>
</evidence>
<dbReference type="GO" id="GO:0016579">
    <property type="term" value="P:protein deubiquitination"/>
    <property type="evidence" value="ECO:0007669"/>
    <property type="project" value="TreeGrafter"/>
</dbReference>
<dbReference type="Pfam" id="PF02136">
    <property type="entry name" value="NTF2"/>
    <property type="match status" value="1"/>
</dbReference>
<dbReference type="InterPro" id="IPR032710">
    <property type="entry name" value="NTF2-like_dom_sf"/>
</dbReference>
<gene>
    <name evidence="6" type="ORF">PSFLO_00990</name>
</gene>
<evidence type="ECO:0000259" key="4">
    <source>
        <dbReference type="PROSITE" id="PS50102"/>
    </source>
</evidence>
<dbReference type="AlphaFoldDB" id="A0A5C3EWJ8"/>
<dbReference type="PANTHER" id="PTHR10693:SF20">
    <property type="entry name" value="AT27578P"/>
    <property type="match status" value="1"/>
</dbReference>
<dbReference type="InterPro" id="IPR002075">
    <property type="entry name" value="NTF2_dom"/>
</dbReference>
<keyword evidence="7" id="KW-1185">Reference proteome</keyword>
<feature type="compositionally biased region" description="Basic and acidic residues" evidence="3">
    <location>
        <begin position="500"/>
        <end position="515"/>
    </location>
</feature>
<evidence type="ECO:0000259" key="5">
    <source>
        <dbReference type="PROSITE" id="PS50177"/>
    </source>
</evidence>
<dbReference type="OrthoDB" id="339151at2759"/>
<dbReference type="GO" id="GO:0003729">
    <property type="term" value="F:mRNA binding"/>
    <property type="evidence" value="ECO:0007669"/>
    <property type="project" value="TreeGrafter"/>
</dbReference>
<dbReference type="SUPFAM" id="SSF54928">
    <property type="entry name" value="RNA-binding domain, RBD"/>
    <property type="match status" value="1"/>
</dbReference>
<evidence type="ECO:0000256" key="2">
    <source>
        <dbReference type="PROSITE-ProRule" id="PRU00176"/>
    </source>
</evidence>
<dbReference type="PROSITE" id="PS50102">
    <property type="entry name" value="RRM"/>
    <property type="match status" value="1"/>
</dbReference>
<feature type="compositionally biased region" description="Low complexity" evidence="3">
    <location>
        <begin position="548"/>
        <end position="558"/>
    </location>
</feature>
<dbReference type="Gene3D" id="3.10.450.50">
    <property type="match status" value="1"/>
</dbReference>
<name>A0A5C3EWJ8_9BASI</name>
<feature type="compositionally biased region" description="Low complexity" evidence="3">
    <location>
        <begin position="286"/>
        <end position="324"/>
    </location>
</feature>
<accession>A0A5C3EWJ8</accession>
<dbReference type="CDD" id="cd00590">
    <property type="entry name" value="RRM_SF"/>
    <property type="match status" value="1"/>
</dbReference>
<evidence type="ECO:0000313" key="6">
    <source>
        <dbReference type="EMBL" id="SPO35519.1"/>
    </source>
</evidence>
<dbReference type="InterPro" id="IPR000504">
    <property type="entry name" value="RRM_dom"/>
</dbReference>
<feature type="region of interest" description="Disordered" evidence="3">
    <location>
        <begin position="1"/>
        <end position="23"/>
    </location>
</feature>